<evidence type="ECO:0000256" key="2">
    <source>
        <dbReference type="ARBA" id="ARBA00022475"/>
    </source>
</evidence>
<dbReference type="CDD" id="cd19051">
    <property type="entry name" value="LGIC_TM_cation"/>
    <property type="match status" value="1"/>
</dbReference>
<dbReference type="GO" id="GO:0045211">
    <property type="term" value="C:postsynaptic membrane"/>
    <property type="evidence" value="ECO:0007669"/>
    <property type="project" value="InterPro"/>
</dbReference>
<evidence type="ECO:0000256" key="15">
    <source>
        <dbReference type="SAM" id="MobiDB-lite"/>
    </source>
</evidence>
<keyword evidence="11" id="KW-1071">Ligand-gated ion channel</keyword>
<dbReference type="GO" id="GO:0042391">
    <property type="term" value="P:regulation of membrane potential"/>
    <property type="evidence" value="ECO:0000318"/>
    <property type="project" value="GO_Central"/>
</dbReference>
<dbReference type="Proteomes" id="UP000001554">
    <property type="component" value="Chromosome 3"/>
</dbReference>
<keyword evidence="4 14" id="KW-1133">Transmembrane helix</keyword>
<keyword evidence="9" id="KW-0675">Receptor</keyword>
<keyword evidence="6 14" id="KW-0406">Ion transport</keyword>
<dbReference type="OrthoDB" id="5975154at2759"/>
<proteinExistence type="inferred from homology"/>
<dbReference type="GO" id="GO:0004888">
    <property type="term" value="F:transmembrane signaling receptor activity"/>
    <property type="evidence" value="ECO:0007669"/>
    <property type="project" value="InterPro"/>
</dbReference>
<comment type="caution">
    <text evidence="14">Lacks conserved residue(s) required for the propagation of feature annotation.</text>
</comment>
<dbReference type="CDD" id="cd18997">
    <property type="entry name" value="LGIC_ECD_nAChR"/>
    <property type="match status" value="1"/>
</dbReference>
<feature type="transmembrane region" description="Helical" evidence="14">
    <location>
        <begin position="233"/>
        <end position="255"/>
    </location>
</feature>
<dbReference type="KEGG" id="bfo:118411694"/>
<dbReference type="GO" id="GO:0034220">
    <property type="term" value="P:monoatomic ion transmembrane transport"/>
    <property type="evidence" value="ECO:0000318"/>
    <property type="project" value="GO_Central"/>
</dbReference>
<dbReference type="GeneID" id="118411694"/>
<dbReference type="Gene3D" id="2.70.170.10">
    <property type="entry name" value="Neurotransmitter-gated ion-channel ligand-binding domain"/>
    <property type="match status" value="1"/>
</dbReference>
<evidence type="ECO:0000256" key="7">
    <source>
        <dbReference type="ARBA" id="ARBA00023136"/>
    </source>
</evidence>
<dbReference type="SUPFAM" id="SSF63712">
    <property type="entry name" value="Nicotinic receptor ligand binding domain-like"/>
    <property type="match status" value="1"/>
</dbReference>
<evidence type="ECO:0000256" key="1">
    <source>
        <dbReference type="ARBA" id="ARBA00022448"/>
    </source>
</evidence>
<organism evidence="18 19">
    <name type="scientific">Branchiostoma floridae</name>
    <name type="common">Florida lancelet</name>
    <name type="synonym">Amphioxus</name>
    <dbReference type="NCBI Taxonomy" id="7739"/>
    <lineage>
        <taxon>Eukaryota</taxon>
        <taxon>Metazoa</taxon>
        <taxon>Chordata</taxon>
        <taxon>Cephalochordata</taxon>
        <taxon>Leptocardii</taxon>
        <taxon>Amphioxiformes</taxon>
        <taxon>Branchiostomatidae</taxon>
        <taxon>Branchiostoma</taxon>
    </lineage>
</organism>
<dbReference type="GO" id="GO:0045202">
    <property type="term" value="C:synapse"/>
    <property type="evidence" value="ECO:0000318"/>
    <property type="project" value="GO_Central"/>
</dbReference>
<comment type="similarity">
    <text evidence="14">Belongs to the ligand-gated ion channel (TC 1.A.9) family.</text>
</comment>
<dbReference type="InterPro" id="IPR006201">
    <property type="entry name" value="Neur_channel"/>
</dbReference>
<dbReference type="Pfam" id="PF02931">
    <property type="entry name" value="Neur_chan_LBD"/>
    <property type="match status" value="1"/>
</dbReference>
<evidence type="ECO:0000256" key="14">
    <source>
        <dbReference type="RuleBase" id="RU000687"/>
    </source>
</evidence>
<dbReference type="InterPro" id="IPR038050">
    <property type="entry name" value="Neuro_actylchol_rec"/>
</dbReference>
<feature type="transmembrane region" description="Helical" evidence="14">
    <location>
        <begin position="312"/>
        <end position="335"/>
    </location>
</feature>
<reference evidence="19" key="2">
    <citation type="submission" date="2025-08" db="UniProtKB">
        <authorList>
            <consortium name="RefSeq"/>
        </authorList>
    </citation>
    <scope>IDENTIFICATION</scope>
    <source>
        <strain evidence="19">S238N-H82</strain>
        <tissue evidence="19">Testes</tissue>
    </source>
</reference>
<dbReference type="GO" id="GO:0022848">
    <property type="term" value="F:acetylcholine-gated monoatomic cation-selective channel activity"/>
    <property type="evidence" value="ECO:0007669"/>
    <property type="project" value="InterPro"/>
</dbReference>
<keyword evidence="1 14" id="KW-0813">Transport</keyword>
<evidence type="ECO:0000256" key="11">
    <source>
        <dbReference type="ARBA" id="ARBA00023286"/>
    </source>
</evidence>
<dbReference type="GO" id="GO:0043005">
    <property type="term" value="C:neuron projection"/>
    <property type="evidence" value="ECO:0000318"/>
    <property type="project" value="GO_Central"/>
</dbReference>
<keyword evidence="18" id="KW-1185">Reference proteome</keyword>
<keyword evidence="14" id="KW-0732">Signal</keyword>
<reference evidence="18" key="1">
    <citation type="journal article" date="2020" name="Nat. Ecol. Evol.">
        <title>Deeply conserved synteny resolves early events in vertebrate evolution.</title>
        <authorList>
            <person name="Simakov O."/>
            <person name="Marletaz F."/>
            <person name="Yue J.X."/>
            <person name="O'Connell B."/>
            <person name="Jenkins J."/>
            <person name="Brandt A."/>
            <person name="Calef R."/>
            <person name="Tung C.H."/>
            <person name="Huang T.K."/>
            <person name="Schmutz J."/>
            <person name="Satoh N."/>
            <person name="Yu J.K."/>
            <person name="Putnam N.H."/>
            <person name="Green R.E."/>
            <person name="Rokhsar D.S."/>
        </authorList>
    </citation>
    <scope>NUCLEOTIDE SEQUENCE [LARGE SCALE GENOMIC DNA]</scope>
    <source>
        <strain evidence="18">S238N-H82</strain>
    </source>
</reference>
<evidence type="ECO:0000259" key="16">
    <source>
        <dbReference type="Pfam" id="PF02931"/>
    </source>
</evidence>
<evidence type="ECO:0000256" key="10">
    <source>
        <dbReference type="ARBA" id="ARBA00023180"/>
    </source>
</evidence>
<name>A0A9J7KU60_BRAFL</name>
<evidence type="ECO:0000313" key="18">
    <source>
        <dbReference type="Proteomes" id="UP000001554"/>
    </source>
</evidence>
<evidence type="ECO:0000256" key="6">
    <source>
        <dbReference type="ARBA" id="ARBA00023065"/>
    </source>
</evidence>
<evidence type="ECO:0000256" key="8">
    <source>
        <dbReference type="ARBA" id="ARBA00023157"/>
    </source>
</evidence>
<dbReference type="OMA" id="IKNEEWD"/>
<dbReference type="GO" id="GO:0005886">
    <property type="term" value="C:plasma membrane"/>
    <property type="evidence" value="ECO:0000318"/>
    <property type="project" value="GO_Central"/>
</dbReference>
<dbReference type="InterPro" id="IPR002394">
    <property type="entry name" value="Nicotinic_acetylcholine_rcpt"/>
</dbReference>
<keyword evidence="10" id="KW-0325">Glycoprotein</keyword>
<feature type="transmembrane region" description="Helical" evidence="14">
    <location>
        <begin position="262"/>
        <end position="280"/>
    </location>
</feature>
<dbReference type="GO" id="GO:1904315">
    <property type="term" value="F:transmitter-gated monoatomic ion channel activity involved in regulation of postsynaptic membrane potential"/>
    <property type="evidence" value="ECO:0000318"/>
    <property type="project" value="GO_Central"/>
</dbReference>
<comment type="subcellular location">
    <subcellularLocation>
        <location evidence="13">Synaptic cell membrane</location>
        <topology evidence="13">Multi-pass membrane protein</topology>
    </subcellularLocation>
</comment>
<dbReference type="SUPFAM" id="SSF90112">
    <property type="entry name" value="Neurotransmitter-gated ion-channel transmembrane pore"/>
    <property type="match status" value="1"/>
</dbReference>
<keyword evidence="2" id="KW-1003">Cell membrane</keyword>
<dbReference type="PANTHER" id="PTHR18945">
    <property type="entry name" value="NEUROTRANSMITTER GATED ION CHANNEL"/>
    <property type="match status" value="1"/>
</dbReference>
<dbReference type="GO" id="GO:0007268">
    <property type="term" value="P:chemical synaptic transmission"/>
    <property type="evidence" value="ECO:0000318"/>
    <property type="project" value="GO_Central"/>
</dbReference>
<evidence type="ECO:0000256" key="9">
    <source>
        <dbReference type="ARBA" id="ARBA00023170"/>
    </source>
</evidence>
<keyword evidence="5" id="KW-0770">Synapse</keyword>
<dbReference type="InterPro" id="IPR006029">
    <property type="entry name" value="Neurotrans-gated_channel_TM"/>
</dbReference>
<evidence type="ECO:0000256" key="5">
    <source>
        <dbReference type="ARBA" id="ARBA00023018"/>
    </source>
</evidence>
<gene>
    <name evidence="19" type="primary">LOC118411694</name>
</gene>
<dbReference type="NCBIfam" id="TIGR00860">
    <property type="entry name" value="LIC"/>
    <property type="match status" value="1"/>
</dbReference>
<dbReference type="Gene3D" id="1.20.58.390">
    <property type="entry name" value="Neurotransmitter-gated ion-channel transmembrane domain"/>
    <property type="match status" value="1"/>
</dbReference>
<dbReference type="InterPro" id="IPR006202">
    <property type="entry name" value="Neur_chan_lig-bd"/>
</dbReference>
<keyword evidence="12 14" id="KW-0407">Ion channel</keyword>
<sequence>MAAAIFVCLLLIHHSFVLASANEGNLIDALLVNYTSDARPVKDPMQNVTVRFELVLAQIIEVVARDQMLTVNVWFRHYWDDDFLVWNPDEYNGITSIRIPSEKIWRPDIVLYERIHEEGWSETPNTHAHVNHNGSVQWLYPITLRSSCLMDVSLFPYDVQSCPLKFSSWAYDGLAVDIVNTSATGDSENFIKNEEWDLVSFAAAKNIQYYNCCTQPYPDVTFTIEIARKALYYNYYVLAPCIIIVLISLLGFCLPPDSGEKLSLSITMLLSLVVFMQLVADSLPATSTTIPLIGKPLLLILHLEMGNRIRQFFGATIVIVALSSVLTIFILSIHFRGPNIRPVPRWLKLMFSIKACKQLLQETRHNNHPEDTEQRELPEMNRNRRDSASLERTDILQAKTIRYMELHKRIDVINEHLDEMLRTRRSKASTTAIEDEWKTLAAALFIVVLGCTGIRCIELEEYFGIINLPLTKKGCNQHIIVVTHFKPCGTGMGNPKQDH</sequence>
<dbReference type="PRINTS" id="PR00254">
    <property type="entry name" value="NICOTINICR"/>
</dbReference>
<dbReference type="GO" id="GO:0005892">
    <property type="term" value="C:acetylcholine-gated channel complex"/>
    <property type="evidence" value="ECO:0000318"/>
    <property type="project" value="GO_Central"/>
</dbReference>
<evidence type="ECO:0000259" key="17">
    <source>
        <dbReference type="Pfam" id="PF02932"/>
    </source>
</evidence>
<keyword evidence="7 14" id="KW-0472">Membrane</keyword>
<evidence type="ECO:0000313" key="19">
    <source>
        <dbReference type="RefSeq" id="XP_035670065.1"/>
    </source>
</evidence>
<feature type="domain" description="Neurotransmitter-gated ion-channel transmembrane" evidence="17">
    <location>
        <begin position="238"/>
        <end position="301"/>
    </location>
</feature>
<evidence type="ECO:0000256" key="3">
    <source>
        <dbReference type="ARBA" id="ARBA00022692"/>
    </source>
</evidence>
<accession>A0A9J7KU60</accession>
<feature type="signal peptide" evidence="14">
    <location>
        <begin position="1"/>
        <end position="19"/>
    </location>
</feature>
<dbReference type="FunFam" id="2.70.170.10:FF:000030">
    <property type="entry name" value="AcetylCholine Receptor"/>
    <property type="match status" value="1"/>
</dbReference>
<feature type="chain" id="PRO_5039962990" evidence="14">
    <location>
        <begin position="20"/>
        <end position="499"/>
    </location>
</feature>
<dbReference type="InterPro" id="IPR018000">
    <property type="entry name" value="Neurotransmitter_ion_chnl_CS"/>
</dbReference>
<protein>
    <submittedName>
        <fullName evidence="19">Neuronal acetylcholine receptor subunit alpha-10-like</fullName>
    </submittedName>
</protein>
<feature type="region of interest" description="Disordered" evidence="15">
    <location>
        <begin position="363"/>
        <end position="389"/>
    </location>
</feature>
<dbReference type="Pfam" id="PF02932">
    <property type="entry name" value="Neur_chan_memb"/>
    <property type="match status" value="1"/>
</dbReference>
<evidence type="ECO:0000256" key="4">
    <source>
        <dbReference type="ARBA" id="ARBA00022989"/>
    </source>
</evidence>
<dbReference type="RefSeq" id="XP_035670065.1">
    <property type="nucleotide sequence ID" value="XM_035814172.1"/>
</dbReference>
<dbReference type="InterPro" id="IPR036734">
    <property type="entry name" value="Neur_chan_lig-bd_sf"/>
</dbReference>
<dbReference type="InterPro" id="IPR036719">
    <property type="entry name" value="Neuro-gated_channel_TM_sf"/>
</dbReference>
<dbReference type="GO" id="GO:0005231">
    <property type="term" value="F:excitatory extracellular ligand-gated monoatomic ion channel activity"/>
    <property type="evidence" value="ECO:0000318"/>
    <property type="project" value="GO_Central"/>
</dbReference>
<keyword evidence="8" id="KW-1015">Disulfide bond</keyword>
<keyword evidence="3 14" id="KW-0812">Transmembrane</keyword>
<evidence type="ECO:0000256" key="13">
    <source>
        <dbReference type="ARBA" id="ARBA00034099"/>
    </source>
</evidence>
<dbReference type="PROSITE" id="PS00236">
    <property type="entry name" value="NEUROTR_ION_CHANNEL"/>
    <property type="match status" value="1"/>
</dbReference>
<feature type="domain" description="Neurotransmitter-gated ion-channel ligand-binding" evidence="16">
    <location>
        <begin position="25"/>
        <end position="229"/>
    </location>
</feature>
<dbReference type="PRINTS" id="PR00252">
    <property type="entry name" value="NRIONCHANNEL"/>
</dbReference>
<evidence type="ECO:0000256" key="12">
    <source>
        <dbReference type="ARBA" id="ARBA00023303"/>
    </source>
</evidence>
<dbReference type="AlphaFoldDB" id="A0A9J7KU60"/>